<proteinExistence type="predicted"/>
<reference evidence="1" key="1">
    <citation type="submission" date="2020-04" db="EMBL/GenBank/DDBJ databases">
        <authorList>
            <person name="Chiriac C."/>
            <person name="Salcher M."/>
            <person name="Ghai R."/>
            <person name="Kavagutti S V."/>
        </authorList>
    </citation>
    <scope>NUCLEOTIDE SEQUENCE</scope>
</reference>
<dbReference type="EMBL" id="LR796362">
    <property type="protein sequence ID" value="CAB4138886.1"/>
    <property type="molecule type" value="Genomic_DNA"/>
</dbReference>
<protein>
    <submittedName>
        <fullName evidence="1">Uncharacterized protein</fullName>
    </submittedName>
</protein>
<sequence>MVQIFPCNGEVNSQMLHHTSTASILGDASESGKVIGIENDKLISDNNYLLYP</sequence>
<organism evidence="1">
    <name type="scientific">uncultured Caudovirales phage</name>
    <dbReference type="NCBI Taxonomy" id="2100421"/>
    <lineage>
        <taxon>Viruses</taxon>
        <taxon>Duplodnaviria</taxon>
        <taxon>Heunggongvirae</taxon>
        <taxon>Uroviricota</taxon>
        <taxon>Caudoviricetes</taxon>
        <taxon>Peduoviridae</taxon>
        <taxon>Maltschvirus</taxon>
        <taxon>Maltschvirus maltsch</taxon>
    </lineage>
</organism>
<name>A0A6J5M1C4_9CAUD</name>
<accession>A0A6J5M1C4</accession>
<gene>
    <name evidence="1" type="ORF">UFOVP350_23</name>
</gene>
<evidence type="ECO:0000313" key="1">
    <source>
        <dbReference type="EMBL" id="CAB4138886.1"/>
    </source>
</evidence>